<proteinExistence type="predicted"/>
<evidence type="ECO:0000256" key="1">
    <source>
        <dbReference type="SAM" id="MobiDB-lite"/>
    </source>
</evidence>
<reference evidence="2" key="1">
    <citation type="submission" date="2022-03" db="EMBL/GenBank/DDBJ databases">
        <authorList>
            <person name="Martin H S."/>
        </authorList>
    </citation>
    <scope>NUCLEOTIDE SEQUENCE</scope>
</reference>
<dbReference type="Proteomes" id="UP000837857">
    <property type="component" value="Chromosome 4"/>
</dbReference>
<sequence>MTALGAADRYRGTAKNEKRIIEQSSKNKERAAACGGDAIIRSDAKETYVSDVSRGGRRAEISSRSPEEAPRQPLSPSPLAPSPRG</sequence>
<feature type="compositionally biased region" description="Basic and acidic residues" evidence="1">
    <location>
        <begin position="8"/>
        <end position="31"/>
    </location>
</feature>
<feature type="compositionally biased region" description="Pro residues" evidence="1">
    <location>
        <begin position="73"/>
        <end position="85"/>
    </location>
</feature>
<gene>
    <name evidence="2" type="ORF">IPOD504_LOCUS13209</name>
</gene>
<feature type="compositionally biased region" description="Basic and acidic residues" evidence="1">
    <location>
        <begin position="57"/>
        <end position="70"/>
    </location>
</feature>
<evidence type="ECO:0000313" key="2">
    <source>
        <dbReference type="EMBL" id="CAH2065952.1"/>
    </source>
</evidence>
<feature type="non-terminal residue" evidence="2">
    <location>
        <position position="85"/>
    </location>
</feature>
<name>A0ABN8IT25_9NEOP</name>
<dbReference type="EMBL" id="OW152816">
    <property type="protein sequence ID" value="CAH2065952.1"/>
    <property type="molecule type" value="Genomic_DNA"/>
</dbReference>
<protein>
    <submittedName>
        <fullName evidence="2">Uncharacterized protein</fullName>
    </submittedName>
</protein>
<feature type="region of interest" description="Disordered" evidence="1">
    <location>
        <begin position="1"/>
        <end position="33"/>
    </location>
</feature>
<evidence type="ECO:0000313" key="3">
    <source>
        <dbReference type="Proteomes" id="UP000837857"/>
    </source>
</evidence>
<organism evidence="2 3">
    <name type="scientific">Iphiclides podalirius</name>
    <name type="common">scarce swallowtail</name>
    <dbReference type="NCBI Taxonomy" id="110791"/>
    <lineage>
        <taxon>Eukaryota</taxon>
        <taxon>Metazoa</taxon>
        <taxon>Ecdysozoa</taxon>
        <taxon>Arthropoda</taxon>
        <taxon>Hexapoda</taxon>
        <taxon>Insecta</taxon>
        <taxon>Pterygota</taxon>
        <taxon>Neoptera</taxon>
        <taxon>Endopterygota</taxon>
        <taxon>Lepidoptera</taxon>
        <taxon>Glossata</taxon>
        <taxon>Ditrysia</taxon>
        <taxon>Papilionoidea</taxon>
        <taxon>Papilionidae</taxon>
        <taxon>Papilioninae</taxon>
        <taxon>Iphiclides</taxon>
    </lineage>
</organism>
<accession>A0ABN8IT25</accession>
<feature type="region of interest" description="Disordered" evidence="1">
    <location>
        <begin position="48"/>
        <end position="85"/>
    </location>
</feature>
<keyword evidence="3" id="KW-1185">Reference proteome</keyword>